<dbReference type="Gene3D" id="3.10.150.10">
    <property type="entry name" value="DNA Polymerase III, subunit A, domain 2"/>
    <property type="match status" value="1"/>
</dbReference>
<dbReference type="RefSeq" id="WP_087434722.1">
    <property type="nucleotide sequence ID" value="NZ_JAMDLV010000015.1"/>
</dbReference>
<dbReference type="CDD" id="cd00140">
    <property type="entry name" value="beta_clamp"/>
    <property type="match status" value="1"/>
</dbReference>
<dbReference type="EMBL" id="JAMDLW010000008">
    <property type="protein sequence ID" value="MCY9519474.1"/>
    <property type="molecule type" value="Genomic_DNA"/>
</dbReference>
<keyword evidence="7 10" id="KW-0235">DNA replication</keyword>
<evidence type="ECO:0000256" key="5">
    <source>
        <dbReference type="ARBA" id="ARBA00022679"/>
    </source>
</evidence>
<keyword evidence="8 10" id="KW-0239">DNA-directed DNA polymerase</keyword>
<name>A0ABT4DQ40_9BACL</name>
<dbReference type="GO" id="GO:0003887">
    <property type="term" value="F:DNA-directed DNA polymerase activity"/>
    <property type="evidence" value="ECO:0007669"/>
    <property type="project" value="UniProtKB-EC"/>
</dbReference>
<evidence type="ECO:0000256" key="7">
    <source>
        <dbReference type="ARBA" id="ARBA00022705"/>
    </source>
</evidence>
<evidence type="ECO:0000313" key="14">
    <source>
        <dbReference type="EMBL" id="MCY9519474.1"/>
    </source>
</evidence>
<sequence>MLIEVPQPILAVALQHVMRAVSANCPIPILSGILLRANQEGLTLTGGNSSMMVQYKIPVAEQVNVQRAGSMVIPAKYWSEIVRKLPAGVVSLETVEPLIITVRSGNAIYRLCGMDAEHFPPMPAIHDSLQVRMSSAALRAMIRHVVFAVSPSEKRPVLTGVSCHIDCEGKLRFLATDSVRLASQATRVELAQDMVIPASSIIPGKNVRELSKMLNEDLETIEVTIGKSQIGFRTKNLMFQSALIEGTYPSLDRLIPQIHATEFVVDSIELLGAMERVSLLAGDDNMVQLSINEHTRIELISKTAEIGEVLEEVQAEKMSGERLSICFNGHYMKDILRAVNAVKLRFACSGKWSPIVVQPVDDAELTYVITPLRAHI</sequence>
<feature type="domain" description="DNA polymerase III beta sliding clamp central" evidence="12">
    <location>
        <begin position="134"/>
        <end position="249"/>
    </location>
</feature>
<evidence type="ECO:0000256" key="1">
    <source>
        <dbReference type="ARBA" id="ARBA00004496"/>
    </source>
</evidence>
<dbReference type="Pfam" id="PF02767">
    <property type="entry name" value="DNA_pol3_beta_2"/>
    <property type="match status" value="1"/>
</dbReference>
<dbReference type="InterPro" id="IPR022635">
    <property type="entry name" value="DNA_polIII_beta_C"/>
</dbReference>
<evidence type="ECO:0000256" key="6">
    <source>
        <dbReference type="ARBA" id="ARBA00022695"/>
    </source>
</evidence>
<dbReference type="InterPro" id="IPR022634">
    <property type="entry name" value="DNA_polIII_beta_N"/>
</dbReference>
<keyword evidence="4 10" id="KW-0963">Cytoplasm</keyword>
<keyword evidence="9" id="KW-0238">DNA-binding</keyword>
<dbReference type="Proteomes" id="UP001207626">
    <property type="component" value="Unassembled WGS sequence"/>
</dbReference>
<comment type="subcellular location">
    <subcellularLocation>
        <location evidence="1 10">Cytoplasm</location>
    </subcellularLocation>
</comment>
<feature type="domain" description="DNA polymerase III beta sliding clamp N-terminal" evidence="11">
    <location>
        <begin position="8"/>
        <end position="123"/>
    </location>
</feature>
<evidence type="ECO:0000313" key="15">
    <source>
        <dbReference type="Proteomes" id="UP001207626"/>
    </source>
</evidence>
<feature type="domain" description="DNA polymerase III beta sliding clamp C-terminal" evidence="13">
    <location>
        <begin position="253"/>
        <end position="373"/>
    </location>
</feature>
<evidence type="ECO:0000256" key="9">
    <source>
        <dbReference type="ARBA" id="ARBA00023125"/>
    </source>
</evidence>
<dbReference type="InterPro" id="IPR046938">
    <property type="entry name" value="DNA_clamp_sf"/>
</dbReference>
<evidence type="ECO:0000256" key="10">
    <source>
        <dbReference type="PIRNR" id="PIRNR000804"/>
    </source>
</evidence>
<comment type="function">
    <text evidence="10">Confers DNA tethering and processivity to DNA polymerases and other proteins. Acts as a clamp, forming a ring around DNA (a reaction catalyzed by the clamp-loading complex) which diffuses in an ATP-independent manner freely and bidirectionally along dsDNA. Initially characterized for its ability to contact the catalytic subunit of DNA polymerase III (Pol III), a complex, multichain enzyme responsible for most of the replicative synthesis in bacteria; Pol III exhibits 3'-5' exonuclease proofreading activity. The beta chain is required for initiation of replication as well as for processivity of DNA replication.</text>
</comment>
<dbReference type="Pfam" id="PF02768">
    <property type="entry name" value="DNA_pol3_beta_3"/>
    <property type="match status" value="1"/>
</dbReference>
<dbReference type="InterPro" id="IPR001001">
    <property type="entry name" value="DNA_polIII_beta"/>
</dbReference>
<keyword evidence="6 10" id="KW-0548">Nucleotidyltransferase</keyword>
<evidence type="ECO:0000256" key="4">
    <source>
        <dbReference type="ARBA" id="ARBA00022490"/>
    </source>
</evidence>
<gene>
    <name evidence="14" type="primary">dnaN</name>
    <name evidence="14" type="ORF">M5X09_07220</name>
</gene>
<comment type="subunit">
    <text evidence="10">Forms a ring-shaped head-to-tail homodimer around DNA.</text>
</comment>
<protein>
    <recommendedName>
        <fullName evidence="3 10">Beta sliding clamp</fullName>
    </recommendedName>
</protein>
<dbReference type="PANTHER" id="PTHR30478">
    <property type="entry name" value="DNA POLYMERASE III SUBUNIT BETA"/>
    <property type="match status" value="1"/>
</dbReference>
<evidence type="ECO:0000256" key="2">
    <source>
        <dbReference type="ARBA" id="ARBA00010752"/>
    </source>
</evidence>
<evidence type="ECO:0000256" key="3">
    <source>
        <dbReference type="ARBA" id="ARBA00021035"/>
    </source>
</evidence>
<dbReference type="SMART" id="SM00480">
    <property type="entry name" value="POL3Bc"/>
    <property type="match status" value="1"/>
</dbReference>
<dbReference type="Gene3D" id="3.70.10.10">
    <property type="match status" value="1"/>
</dbReference>
<organism evidence="14 15">
    <name type="scientific">Paenibacillus apiarius</name>
    <dbReference type="NCBI Taxonomy" id="46240"/>
    <lineage>
        <taxon>Bacteria</taxon>
        <taxon>Bacillati</taxon>
        <taxon>Bacillota</taxon>
        <taxon>Bacilli</taxon>
        <taxon>Bacillales</taxon>
        <taxon>Paenibacillaceae</taxon>
        <taxon>Paenibacillus</taxon>
    </lineage>
</organism>
<evidence type="ECO:0000259" key="11">
    <source>
        <dbReference type="Pfam" id="PF00712"/>
    </source>
</evidence>
<keyword evidence="5 10" id="KW-0808">Transferase</keyword>
<dbReference type="PANTHER" id="PTHR30478:SF0">
    <property type="entry name" value="BETA SLIDING CLAMP"/>
    <property type="match status" value="1"/>
</dbReference>
<dbReference type="InterPro" id="IPR022637">
    <property type="entry name" value="DNA_polIII_beta_cen"/>
</dbReference>
<reference evidence="14 15" key="1">
    <citation type="submission" date="2022-05" db="EMBL/GenBank/DDBJ databases">
        <title>Genome Sequencing of Bee-Associated Microbes.</title>
        <authorList>
            <person name="Dunlap C."/>
        </authorList>
    </citation>
    <scope>NUCLEOTIDE SEQUENCE [LARGE SCALE GENOMIC DNA]</scope>
    <source>
        <strain evidence="14 15">NRRL NRS-1438</strain>
    </source>
</reference>
<dbReference type="PIRSF" id="PIRSF000804">
    <property type="entry name" value="DNA_pol_III_b"/>
    <property type="match status" value="1"/>
</dbReference>
<dbReference type="NCBIfam" id="TIGR00663">
    <property type="entry name" value="dnan"/>
    <property type="match status" value="1"/>
</dbReference>
<dbReference type="Pfam" id="PF00712">
    <property type="entry name" value="DNA_pol3_beta"/>
    <property type="match status" value="1"/>
</dbReference>
<dbReference type="SUPFAM" id="SSF55979">
    <property type="entry name" value="DNA clamp"/>
    <property type="match status" value="3"/>
</dbReference>
<comment type="similarity">
    <text evidence="2 10">Belongs to the beta sliding clamp family.</text>
</comment>
<evidence type="ECO:0000256" key="8">
    <source>
        <dbReference type="ARBA" id="ARBA00022932"/>
    </source>
</evidence>
<proteinExistence type="inferred from homology"/>
<accession>A0ABT4DQ40</accession>
<keyword evidence="15" id="KW-1185">Reference proteome</keyword>
<comment type="caution">
    <text evidence="14">The sequence shown here is derived from an EMBL/GenBank/DDBJ whole genome shotgun (WGS) entry which is preliminary data.</text>
</comment>
<evidence type="ECO:0000259" key="13">
    <source>
        <dbReference type="Pfam" id="PF02768"/>
    </source>
</evidence>
<evidence type="ECO:0000259" key="12">
    <source>
        <dbReference type="Pfam" id="PF02767"/>
    </source>
</evidence>